<gene>
    <name evidence="17" type="primary">queH</name>
    <name evidence="18" type="ORF">IAC95_01865</name>
</gene>
<evidence type="ECO:0000256" key="7">
    <source>
        <dbReference type="ARBA" id="ARBA00022694"/>
    </source>
</evidence>
<organism evidence="18 19">
    <name type="scientific">Candidatus Fimimonas gallinarum</name>
    <dbReference type="NCBI Taxonomy" id="2840821"/>
    <lineage>
        <taxon>Bacteria</taxon>
        <taxon>Pseudomonadati</taxon>
        <taxon>Myxococcota</taxon>
        <taxon>Myxococcia</taxon>
        <taxon>Myxococcales</taxon>
        <taxon>Cystobacterineae</taxon>
        <taxon>Myxococcaceae</taxon>
        <taxon>Myxococcaceae incertae sedis</taxon>
        <taxon>Candidatus Fimimonas</taxon>
    </lineage>
</organism>
<dbReference type="Proteomes" id="UP000824200">
    <property type="component" value="Unassembled WGS sequence"/>
</dbReference>
<evidence type="ECO:0000256" key="2">
    <source>
        <dbReference type="ARBA" id="ARBA00004691"/>
    </source>
</evidence>
<evidence type="ECO:0000256" key="5">
    <source>
        <dbReference type="ARBA" id="ARBA00016895"/>
    </source>
</evidence>
<evidence type="ECO:0000256" key="15">
    <source>
        <dbReference type="ARBA" id="ARBA00031446"/>
    </source>
</evidence>
<comment type="pathway">
    <text evidence="2 17">tRNA modification; tRNA-queuosine biosynthesis.</text>
</comment>
<dbReference type="PANTHER" id="PTHR36701:SF1">
    <property type="entry name" value="EPOXYQUEUOSINE REDUCTASE QUEH"/>
    <property type="match status" value="1"/>
</dbReference>
<keyword evidence="11 17" id="KW-0408">Iron</keyword>
<evidence type="ECO:0000256" key="11">
    <source>
        <dbReference type="ARBA" id="ARBA00023004"/>
    </source>
</evidence>
<evidence type="ECO:0000256" key="6">
    <source>
        <dbReference type="ARBA" id="ARBA00022485"/>
    </source>
</evidence>
<keyword evidence="10 17" id="KW-0560">Oxidoreductase</keyword>
<keyword evidence="9 17" id="KW-0671">Queuosine biosynthesis</keyword>
<evidence type="ECO:0000313" key="19">
    <source>
        <dbReference type="Proteomes" id="UP000824200"/>
    </source>
</evidence>
<dbReference type="AlphaFoldDB" id="A0A9D1E3B4"/>
<keyword evidence="6 17" id="KW-0004">4Fe-4S</keyword>
<evidence type="ECO:0000256" key="13">
    <source>
        <dbReference type="ARBA" id="ARBA00023157"/>
    </source>
</evidence>
<keyword evidence="14 17" id="KW-0676">Redox-active center</keyword>
<evidence type="ECO:0000256" key="9">
    <source>
        <dbReference type="ARBA" id="ARBA00022785"/>
    </source>
</evidence>
<dbReference type="EC" id="1.17.99.6" evidence="4 17"/>
<sequence>MNVNYDLLFQEAKSKAKEGSKLLLHVCCAPCTTYCLTRLLDVFDITLYFSDDNIFPDAEWEKRLGEVKKLVDIVNNGQFEQKAKFPLKLHVKQYNYGNFLHCAKGLEKEREGGARCEKCFELRLDDTRNFADANEFDYFATTLTVSPYKNSQVINAVGGGLAKKAQWLCTDFKKHNGYNESVRLSQKYGLYRQHYCGCAFALQQMQREQKQKD</sequence>
<evidence type="ECO:0000256" key="1">
    <source>
        <dbReference type="ARBA" id="ARBA00002268"/>
    </source>
</evidence>
<evidence type="ECO:0000256" key="3">
    <source>
        <dbReference type="ARBA" id="ARBA00008207"/>
    </source>
</evidence>
<keyword evidence="13 17" id="KW-1015">Disulfide bond</keyword>
<comment type="similarity">
    <text evidence="3 17">Belongs to the QueH family.</text>
</comment>
<comment type="function">
    <text evidence="1 17">Catalyzes the conversion of epoxyqueuosine (oQ) to queuosine (Q), which is a hypermodified base found in the wobble positions of tRNA(Asp), tRNA(Asn), tRNA(His) and tRNA(Tyr).</text>
</comment>
<dbReference type="HAMAP" id="MF_02089">
    <property type="entry name" value="QueH"/>
    <property type="match status" value="1"/>
</dbReference>
<comment type="caution">
    <text evidence="18">The sequence shown here is derived from an EMBL/GenBank/DDBJ whole genome shotgun (WGS) entry which is preliminary data.</text>
</comment>
<accession>A0A9D1E3B4</accession>
<evidence type="ECO:0000256" key="4">
    <source>
        <dbReference type="ARBA" id="ARBA00012622"/>
    </source>
</evidence>
<evidence type="ECO:0000256" key="12">
    <source>
        <dbReference type="ARBA" id="ARBA00023014"/>
    </source>
</evidence>
<proteinExistence type="inferred from homology"/>
<comment type="catalytic activity">
    <reaction evidence="16 17">
        <text>epoxyqueuosine(34) in tRNA + AH2 = queuosine(34) in tRNA + A + H2O</text>
        <dbReference type="Rhea" id="RHEA:32159"/>
        <dbReference type="Rhea" id="RHEA-COMP:18571"/>
        <dbReference type="Rhea" id="RHEA-COMP:18582"/>
        <dbReference type="ChEBI" id="CHEBI:13193"/>
        <dbReference type="ChEBI" id="CHEBI:15377"/>
        <dbReference type="ChEBI" id="CHEBI:17499"/>
        <dbReference type="ChEBI" id="CHEBI:194431"/>
        <dbReference type="ChEBI" id="CHEBI:194443"/>
        <dbReference type="EC" id="1.17.99.6"/>
    </reaction>
</comment>
<dbReference type="GO" id="GO:0046872">
    <property type="term" value="F:metal ion binding"/>
    <property type="evidence" value="ECO:0007669"/>
    <property type="project" value="UniProtKB-KW"/>
</dbReference>
<dbReference type="InterPro" id="IPR003828">
    <property type="entry name" value="QueH"/>
</dbReference>
<keyword evidence="12 17" id="KW-0411">Iron-sulfur</keyword>
<feature type="disulfide bond" description="Redox-active" evidence="17">
    <location>
        <begin position="196"/>
        <end position="198"/>
    </location>
</feature>
<evidence type="ECO:0000256" key="10">
    <source>
        <dbReference type="ARBA" id="ARBA00023002"/>
    </source>
</evidence>
<dbReference type="GO" id="GO:0008616">
    <property type="term" value="P:tRNA queuosine(34) biosynthetic process"/>
    <property type="evidence" value="ECO:0007669"/>
    <property type="project" value="UniProtKB-UniRule"/>
</dbReference>
<protein>
    <recommendedName>
        <fullName evidence="5 17">Epoxyqueuosine reductase QueH</fullName>
        <ecNumber evidence="4 17">1.17.99.6</ecNumber>
    </recommendedName>
    <alternativeName>
        <fullName evidence="15 17">Queuosine biosynthesis protein QueH</fullName>
    </alternativeName>
</protein>
<dbReference type="PANTHER" id="PTHR36701">
    <property type="entry name" value="EPOXYQUEUOSINE REDUCTASE QUEH"/>
    <property type="match status" value="1"/>
</dbReference>
<dbReference type="GO" id="GO:0051539">
    <property type="term" value="F:4 iron, 4 sulfur cluster binding"/>
    <property type="evidence" value="ECO:0007669"/>
    <property type="project" value="UniProtKB-UniRule"/>
</dbReference>
<evidence type="ECO:0000313" key="18">
    <source>
        <dbReference type="EMBL" id="HIR65620.1"/>
    </source>
</evidence>
<name>A0A9D1E3B4_9BACT</name>
<keyword evidence="8 17" id="KW-0479">Metal-binding</keyword>
<reference evidence="18" key="2">
    <citation type="journal article" date="2021" name="PeerJ">
        <title>Extensive microbial diversity within the chicken gut microbiome revealed by metagenomics and culture.</title>
        <authorList>
            <person name="Gilroy R."/>
            <person name="Ravi A."/>
            <person name="Getino M."/>
            <person name="Pursley I."/>
            <person name="Horton D.L."/>
            <person name="Alikhan N.F."/>
            <person name="Baker D."/>
            <person name="Gharbi K."/>
            <person name="Hall N."/>
            <person name="Watson M."/>
            <person name="Adriaenssens E.M."/>
            <person name="Foster-Nyarko E."/>
            <person name="Jarju S."/>
            <person name="Secka A."/>
            <person name="Antonio M."/>
            <person name="Oren A."/>
            <person name="Chaudhuri R.R."/>
            <person name="La Ragione R."/>
            <person name="Hildebrand F."/>
            <person name="Pallen M.J."/>
        </authorList>
    </citation>
    <scope>NUCLEOTIDE SEQUENCE</scope>
    <source>
        <strain evidence="18">CHK121-14286</strain>
    </source>
</reference>
<feature type="binding site" evidence="17">
    <location>
        <position position="28"/>
    </location>
    <ligand>
        <name>[4Fe-4S] cluster</name>
        <dbReference type="ChEBI" id="CHEBI:49883"/>
    </ligand>
</feature>
<evidence type="ECO:0000256" key="14">
    <source>
        <dbReference type="ARBA" id="ARBA00023284"/>
    </source>
</evidence>
<evidence type="ECO:0000256" key="8">
    <source>
        <dbReference type="ARBA" id="ARBA00022723"/>
    </source>
</evidence>
<dbReference type="EMBL" id="DVHL01000016">
    <property type="protein sequence ID" value="HIR65620.1"/>
    <property type="molecule type" value="Genomic_DNA"/>
</dbReference>
<keyword evidence="7 17" id="KW-0819">tRNA processing</keyword>
<reference evidence="18" key="1">
    <citation type="submission" date="2020-10" db="EMBL/GenBank/DDBJ databases">
        <authorList>
            <person name="Gilroy R."/>
        </authorList>
    </citation>
    <scope>NUCLEOTIDE SEQUENCE</scope>
    <source>
        <strain evidence="18">CHK121-14286</strain>
    </source>
</reference>
<evidence type="ECO:0000256" key="16">
    <source>
        <dbReference type="ARBA" id="ARBA00047415"/>
    </source>
</evidence>
<feature type="binding site" evidence="17">
    <location>
        <position position="116"/>
    </location>
    <ligand>
        <name>[4Fe-4S] cluster</name>
        <dbReference type="ChEBI" id="CHEBI:49883"/>
    </ligand>
</feature>
<dbReference type="Pfam" id="PF02677">
    <property type="entry name" value="QueH"/>
    <property type="match status" value="1"/>
</dbReference>
<dbReference type="GO" id="GO:0052693">
    <property type="term" value="F:epoxyqueuosine reductase activity"/>
    <property type="evidence" value="ECO:0007669"/>
    <property type="project" value="UniProtKB-UniRule"/>
</dbReference>
<evidence type="ECO:0000256" key="17">
    <source>
        <dbReference type="HAMAP-Rule" id="MF_02089"/>
    </source>
</evidence>
<feature type="binding site" evidence="17">
    <location>
        <position position="27"/>
    </location>
    <ligand>
        <name>[4Fe-4S] cluster</name>
        <dbReference type="ChEBI" id="CHEBI:49883"/>
    </ligand>
</feature>
<feature type="binding site" evidence="17">
    <location>
        <position position="119"/>
    </location>
    <ligand>
        <name>[4Fe-4S] cluster</name>
        <dbReference type="ChEBI" id="CHEBI:49883"/>
    </ligand>
</feature>